<sequence>MSTGAFQAIMDMDTYVQERFLLIWIQIFAYGVYFVLFGICIHLFINPRRKPHPWVVIATVLLFFLSTVKLALDLASVVVAYTDDVSSIFDSSLDRAGVYIYVSASAVSDALLIYRCSIIWEARKSVLALPLLLAVASALAGYTSQLSGSVFVILSMITNITVTSLIGEPLIRLCSPRIALMSPRSWTNLVDQ</sequence>
<organism evidence="1 2">
    <name type="scientific">Pleurotus cornucopiae</name>
    <name type="common">Cornucopia mushroom</name>
    <dbReference type="NCBI Taxonomy" id="5321"/>
    <lineage>
        <taxon>Eukaryota</taxon>
        <taxon>Fungi</taxon>
        <taxon>Dikarya</taxon>
        <taxon>Basidiomycota</taxon>
        <taxon>Agaricomycotina</taxon>
        <taxon>Agaricomycetes</taxon>
        <taxon>Agaricomycetidae</taxon>
        <taxon>Agaricales</taxon>
        <taxon>Pleurotineae</taxon>
        <taxon>Pleurotaceae</taxon>
        <taxon>Pleurotus</taxon>
    </lineage>
</organism>
<evidence type="ECO:0000313" key="2">
    <source>
        <dbReference type="Proteomes" id="UP000824881"/>
    </source>
</evidence>
<name>A0ACB7J179_PLECO</name>
<dbReference type="Proteomes" id="UP000824881">
    <property type="component" value="Unassembled WGS sequence"/>
</dbReference>
<reference evidence="1 2" key="1">
    <citation type="journal article" date="2021" name="Appl. Environ. Microbiol.">
        <title>Genetic linkage and physical mapping for an oyster mushroom Pleurotus cornucopiae and QTL analysis for the trait cap color.</title>
        <authorList>
            <person name="Zhang Y."/>
            <person name="Gao W."/>
            <person name="Sonnenberg A."/>
            <person name="Chen Q."/>
            <person name="Zhang J."/>
            <person name="Huang C."/>
        </authorList>
    </citation>
    <scope>NUCLEOTIDE SEQUENCE [LARGE SCALE GENOMIC DNA]</scope>
    <source>
        <strain evidence="1">CCMSSC00406</strain>
    </source>
</reference>
<gene>
    <name evidence="1" type="ORF">CCMSSC00406_0004806</name>
</gene>
<accession>A0ACB7J179</accession>
<evidence type="ECO:0000313" key="1">
    <source>
        <dbReference type="EMBL" id="KAG9224307.1"/>
    </source>
</evidence>
<proteinExistence type="predicted"/>
<comment type="caution">
    <text evidence="1">The sequence shown here is derived from an EMBL/GenBank/DDBJ whole genome shotgun (WGS) entry which is preliminary data.</text>
</comment>
<keyword evidence="2" id="KW-1185">Reference proteome</keyword>
<dbReference type="EMBL" id="WQMT02000004">
    <property type="protein sequence ID" value="KAG9224307.1"/>
    <property type="molecule type" value="Genomic_DNA"/>
</dbReference>
<protein>
    <submittedName>
        <fullName evidence="1">Uncharacterized protein</fullName>
    </submittedName>
</protein>